<name>A0A9D3SEI4_9TELE</name>
<dbReference type="Proteomes" id="UP000824219">
    <property type="component" value="Linkage Group LG18"/>
</dbReference>
<proteinExistence type="predicted"/>
<evidence type="ECO:0000313" key="2">
    <source>
        <dbReference type="Proteomes" id="UP000824219"/>
    </source>
</evidence>
<accession>A0A9D3SEI4</accession>
<reference evidence="1 2" key="1">
    <citation type="submission" date="2021-06" db="EMBL/GenBank/DDBJ databases">
        <title>Chromosome-level genome assembly of the red-tail catfish (Hemibagrus wyckioides).</title>
        <authorList>
            <person name="Shao F."/>
        </authorList>
    </citation>
    <scope>NUCLEOTIDE SEQUENCE [LARGE SCALE GENOMIC DNA]</scope>
    <source>
        <strain evidence="1">EC202008001</strain>
        <tissue evidence="1">Blood</tissue>
    </source>
</reference>
<keyword evidence="2" id="KW-1185">Reference proteome</keyword>
<organism evidence="1 2">
    <name type="scientific">Hemibagrus wyckioides</name>
    <dbReference type="NCBI Taxonomy" id="337641"/>
    <lineage>
        <taxon>Eukaryota</taxon>
        <taxon>Metazoa</taxon>
        <taxon>Chordata</taxon>
        <taxon>Craniata</taxon>
        <taxon>Vertebrata</taxon>
        <taxon>Euteleostomi</taxon>
        <taxon>Actinopterygii</taxon>
        <taxon>Neopterygii</taxon>
        <taxon>Teleostei</taxon>
        <taxon>Ostariophysi</taxon>
        <taxon>Siluriformes</taxon>
        <taxon>Bagridae</taxon>
        <taxon>Hemibagrus</taxon>
    </lineage>
</organism>
<protein>
    <submittedName>
        <fullName evidence="1">Uncharacterized protein</fullName>
    </submittedName>
</protein>
<sequence length="69" mass="7618">MPSIKVLPHPNIGVSREDSPPFVIQQLERARVALLSRVRWSFGASLEARLKRTTLKTFGGSLQRTSASA</sequence>
<gene>
    <name evidence="1" type="ORF">KOW79_015225</name>
</gene>
<dbReference type="EMBL" id="JAHKSW010000018">
    <property type="protein sequence ID" value="KAG7320810.1"/>
    <property type="molecule type" value="Genomic_DNA"/>
</dbReference>
<dbReference type="AlphaFoldDB" id="A0A9D3SEI4"/>
<comment type="caution">
    <text evidence="1">The sequence shown here is derived from an EMBL/GenBank/DDBJ whole genome shotgun (WGS) entry which is preliminary data.</text>
</comment>
<evidence type="ECO:0000313" key="1">
    <source>
        <dbReference type="EMBL" id="KAG7320810.1"/>
    </source>
</evidence>